<keyword evidence="2" id="KW-1185">Reference proteome</keyword>
<dbReference type="STRING" id="1314777.A0A164TFI7"/>
<dbReference type="OrthoDB" id="3247418at2759"/>
<reference evidence="1 2" key="1">
    <citation type="journal article" date="2016" name="Mol. Biol. Evol.">
        <title>Comparative Genomics of Early-Diverging Mushroom-Forming Fungi Provides Insights into the Origins of Lignocellulose Decay Capabilities.</title>
        <authorList>
            <person name="Nagy L.G."/>
            <person name="Riley R."/>
            <person name="Tritt A."/>
            <person name="Adam C."/>
            <person name="Daum C."/>
            <person name="Floudas D."/>
            <person name="Sun H."/>
            <person name="Yadav J.S."/>
            <person name="Pangilinan J."/>
            <person name="Larsson K.H."/>
            <person name="Matsuura K."/>
            <person name="Barry K."/>
            <person name="Labutti K."/>
            <person name="Kuo R."/>
            <person name="Ohm R.A."/>
            <person name="Bhattacharya S.S."/>
            <person name="Shirouzu T."/>
            <person name="Yoshinaga Y."/>
            <person name="Martin F.M."/>
            <person name="Grigoriev I.V."/>
            <person name="Hibbett D.S."/>
        </authorList>
    </citation>
    <scope>NUCLEOTIDE SEQUENCE [LARGE SCALE GENOMIC DNA]</scope>
    <source>
        <strain evidence="1 2">HHB9708</strain>
    </source>
</reference>
<protein>
    <recommendedName>
        <fullName evidence="3">DUF4218 domain-containing protein</fullName>
    </recommendedName>
</protein>
<evidence type="ECO:0000313" key="2">
    <source>
        <dbReference type="Proteomes" id="UP000076722"/>
    </source>
</evidence>
<accession>A0A164TFI7</accession>
<feature type="non-terminal residue" evidence="1">
    <location>
        <position position="1"/>
    </location>
</feature>
<evidence type="ECO:0008006" key="3">
    <source>
        <dbReference type="Google" id="ProtNLM"/>
    </source>
</evidence>
<dbReference type="AlphaFoldDB" id="A0A164TFI7"/>
<dbReference type="Proteomes" id="UP000076722">
    <property type="component" value="Unassembled WGS sequence"/>
</dbReference>
<feature type="non-terminal residue" evidence="1">
    <location>
        <position position="175"/>
    </location>
</feature>
<evidence type="ECO:0000313" key="1">
    <source>
        <dbReference type="EMBL" id="KZS92326.1"/>
    </source>
</evidence>
<gene>
    <name evidence="1" type="ORF">SISNIDRAFT_401863</name>
</gene>
<organism evidence="1 2">
    <name type="scientific">Sistotremastrum niveocremeum HHB9708</name>
    <dbReference type="NCBI Taxonomy" id="1314777"/>
    <lineage>
        <taxon>Eukaryota</taxon>
        <taxon>Fungi</taxon>
        <taxon>Dikarya</taxon>
        <taxon>Basidiomycota</taxon>
        <taxon>Agaricomycotina</taxon>
        <taxon>Agaricomycetes</taxon>
        <taxon>Sistotremastrales</taxon>
        <taxon>Sistotremastraceae</taxon>
        <taxon>Sertulicium</taxon>
        <taxon>Sertulicium niveocremeum</taxon>
    </lineage>
</organism>
<proteinExistence type="predicted"/>
<sequence length="175" mass="20187">LSKADVEAIRKDLQDIIKPSWIGSLPKDLGSKRHGKLKSDQWRSIATIFLPITLIRRWSTSKSGADDSQKQDILDNTMDLYMTRYLTNLKNLHPHLKLRPVHHAALHLSEFLKMYGPVHGWWTFPFERLIGTLQKITTNEKLGELEETMLHTFIASSNMRNILTSPRLPPVLQHC</sequence>
<name>A0A164TFI7_9AGAM</name>
<dbReference type="EMBL" id="KV419410">
    <property type="protein sequence ID" value="KZS92326.1"/>
    <property type="molecule type" value="Genomic_DNA"/>
</dbReference>